<keyword evidence="4 6" id="KW-1133">Transmembrane helix</keyword>
<feature type="transmembrane region" description="Helical" evidence="6">
    <location>
        <begin position="64"/>
        <end position="83"/>
    </location>
</feature>
<evidence type="ECO:0000256" key="1">
    <source>
        <dbReference type="ARBA" id="ARBA00004651"/>
    </source>
</evidence>
<dbReference type="Pfam" id="PF02653">
    <property type="entry name" value="BPD_transp_2"/>
    <property type="match status" value="1"/>
</dbReference>
<feature type="transmembrane region" description="Helical" evidence="6">
    <location>
        <begin position="260"/>
        <end position="277"/>
    </location>
</feature>
<dbReference type="EMBL" id="JADGMQ010000020">
    <property type="protein sequence ID" value="MBI1622673.1"/>
    <property type="molecule type" value="Genomic_DNA"/>
</dbReference>
<dbReference type="PANTHER" id="PTHR30482:SF10">
    <property type="entry name" value="HIGH-AFFINITY BRANCHED-CHAIN AMINO ACID TRANSPORT PROTEIN BRAE"/>
    <property type="match status" value="1"/>
</dbReference>
<gene>
    <name evidence="7" type="ORF">IOD40_18615</name>
</gene>
<keyword evidence="5 6" id="KW-0472">Membrane</keyword>
<evidence type="ECO:0000313" key="8">
    <source>
        <dbReference type="Proteomes" id="UP000601789"/>
    </source>
</evidence>
<accession>A0ABS0SJ65</accession>
<feature type="transmembrane region" description="Helical" evidence="6">
    <location>
        <begin position="89"/>
        <end position="109"/>
    </location>
</feature>
<feature type="transmembrane region" description="Helical" evidence="6">
    <location>
        <begin position="283"/>
        <end position="304"/>
    </location>
</feature>
<feature type="transmembrane region" description="Helical" evidence="6">
    <location>
        <begin position="38"/>
        <end position="57"/>
    </location>
</feature>
<sequence length="329" mass="35327">MSELPFGITQKELRIGIGIAVAAAVAALLPLFDQGYYLSLSVNLMLYAALCTAWTLFSGPTHYVSLASAAFFGLGTYAVALGIESIPFPILVIFGALAAAILAGLVGAATLRLSGVYFVIFTLGLAELVRQVVTWAQAKYTGKTGLYVFTDFREMHIFWMLLALTVVIFITGWAINRSRLGFAMQIIGNDETVAKHVGIDTARSKILLFMISGAFIGIAGAICAPRYAYIQPPSAFNPNISFLVVIMSLLGGTKRLWGPLVGVVPFIFVMDFVSAKLPNQMPIVMGIAFLAIVYFVPNGITGLLEQARAKWQARTAAHATADKPAEAHP</sequence>
<organism evidence="7 8">
    <name type="scientific">Aquamicrobium zhengzhouense</name>
    <dbReference type="NCBI Taxonomy" id="2781738"/>
    <lineage>
        <taxon>Bacteria</taxon>
        <taxon>Pseudomonadati</taxon>
        <taxon>Pseudomonadota</taxon>
        <taxon>Alphaproteobacteria</taxon>
        <taxon>Hyphomicrobiales</taxon>
        <taxon>Phyllobacteriaceae</taxon>
        <taxon>Aquamicrobium</taxon>
    </lineage>
</organism>
<keyword evidence="2" id="KW-1003">Cell membrane</keyword>
<comment type="subcellular location">
    <subcellularLocation>
        <location evidence="1">Cell membrane</location>
        <topology evidence="1">Multi-pass membrane protein</topology>
    </subcellularLocation>
</comment>
<evidence type="ECO:0000256" key="5">
    <source>
        <dbReference type="ARBA" id="ARBA00023136"/>
    </source>
</evidence>
<dbReference type="InterPro" id="IPR001851">
    <property type="entry name" value="ABC_transp_permease"/>
</dbReference>
<evidence type="ECO:0000256" key="3">
    <source>
        <dbReference type="ARBA" id="ARBA00022692"/>
    </source>
</evidence>
<reference evidence="7 8" key="1">
    <citation type="submission" date="2020-10" db="EMBL/GenBank/DDBJ databases">
        <title>Aquamicrobium zhengzhouensis sp. nov., a exopolysaccharide producing bacterium isolated from farmland soil.</title>
        <authorList>
            <person name="Wang X."/>
        </authorList>
    </citation>
    <scope>NUCLEOTIDE SEQUENCE [LARGE SCALE GENOMIC DNA]</scope>
    <source>
        <strain evidence="8">cd-1</strain>
    </source>
</reference>
<feature type="transmembrane region" description="Helical" evidence="6">
    <location>
        <begin position="156"/>
        <end position="175"/>
    </location>
</feature>
<feature type="transmembrane region" description="Helical" evidence="6">
    <location>
        <begin position="12"/>
        <end position="32"/>
    </location>
</feature>
<evidence type="ECO:0000256" key="6">
    <source>
        <dbReference type="SAM" id="Phobius"/>
    </source>
</evidence>
<dbReference type="InterPro" id="IPR043428">
    <property type="entry name" value="LivM-like"/>
</dbReference>
<proteinExistence type="predicted"/>
<keyword evidence="3 6" id="KW-0812">Transmembrane</keyword>
<comment type="caution">
    <text evidence="7">The sequence shown here is derived from an EMBL/GenBank/DDBJ whole genome shotgun (WGS) entry which is preliminary data.</text>
</comment>
<evidence type="ECO:0000313" key="7">
    <source>
        <dbReference type="EMBL" id="MBI1622673.1"/>
    </source>
</evidence>
<name>A0ABS0SJ65_9HYPH</name>
<dbReference type="PANTHER" id="PTHR30482">
    <property type="entry name" value="HIGH-AFFINITY BRANCHED-CHAIN AMINO ACID TRANSPORT SYSTEM PERMEASE"/>
    <property type="match status" value="1"/>
</dbReference>
<dbReference type="RefSeq" id="WP_198478205.1">
    <property type="nucleotide sequence ID" value="NZ_JADGMQ010000020.1"/>
</dbReference>
<evidence type="ECO:0000256" key="2">
    <source>
        <dbReference type="ARBA" id="ARBA00022475"/>
    </source>
</evidence>
<protein>
    <submittedName>
        <fullName evidence="7">Branched-chain amino acid ABC transporter permease</fullName>
    </submittedName>
</protein>
<keyword evidence="8" id="KW-1185">Reference proteome</keyword>
<feature type="transmembrane region" description="Helical" evidence="6">
    <location>
        <begin position="116"/>
        <end position="136"/>
    </location>
</feature>
<feature type="transmembrane region" description="Helical" evidence="6">
    <location>
        <begin position="206"/>
        <end position="229"/>
    </location>
</feature>
<dbReference type="Proteomes" id="UP000601789">
    <property type="component" value="Unassembled WGS sequence"/>
</dbReference>
<evidence type="ECO:0000256" key="4">
    <source>
        <dbReference type="ARBA" id="ARBA00022989"/>
    </source>
</evidence>
<dbReference type="CDD" id="cd06581">
    <property type="entry name" value="TM_PBP1_LivM_like"/>
    <property type="match status" value="1"/>
</dbReference>
<feature type="transmembrane region" description="Helical" evidence="6">
    <location>
        <begin position="235"/>
        <end position="253"/>
    </location>
</feature>